<feature type="region of interest" description="Disordered" evidence="1">
    <location>
        <begin position="1"/>
        <end position="59"/>
    </location>
</feature>
<dbReference type="InterPro" id="IPR002575">
    <property type="entry name" value="Aminoglycoside_PTrfase"/>
</dbReference>
<dbReference type="EMBL" id="JBHGVX010000006">
    <property type="protein sequence ID" value="KAL1795232.1"/>
    <property type="molecule type" value="Genomic_DNA"/>
</dbReference>
<evidence type="ECO:0000313" key="3">
    <source>
        <dbReference type="EMBL" id="KAL1795232.1"/>
    </source>
</evidence>
<dbReference type="Pfam" id="PF01636">
    <property type="entry name" value="APH"/>
    <property type="match status" value="1"/>
</dbReference>
<organism evidence="3 4">
    <name type="scientific">Alternaria dauci</name>
    <dbReference type="NCBI Taxonomy" id="48095"/>
    <lineage>
        <taxon>Eukaryota</taxon>
        <taxon>Fungi</taxon>
        <taxon>Dikarya</taxon>
        <taxon>Ascomycota</taxon>
        <taxon>Pezizomycotina</taxon>
        <taxon>Dothideomycetes</taxon>
        <taxon>Pleosporomycetidae</taxon>
        <taxon>Pleosporales</taxon>
        <taxon>Pleosporineae</taxon>
        <taxon>Pleosporaceae</taxon>
        <taxon>Alternaria</taxon>
        <taxon>Alternaria sect. Porri</taxon>
    </lineage>
</organism>
<dbReference type="PANTHER" id="PTHR21310">
    <property type="entry name" value="AMINOGLYCOSIDE PHOSPHOTRANSFERASE-RELATED-RELATED"/>
    <property type="match status" value="1"/>
</dbReference>
<dbReference type="SUPFAM" id="SSF56112">
    <property type="entry name" value="Protein kinase-like (PK-like)"/>
    <property type="match status" value="1"/>
</dbReference>
<name>A0ABR3UFG5_9PLEO</name>
<dbReference type="InterPro" id="IPR051678">
    <property type="entry name" value="AGP_Transferase"/>
</dbReference>
<evidence type="ECO:0000259" key="2">
    <source>
        <dbReference type="Pfam" id="PF01636"/>
    </source>
</evidence>
<comment type="caution">
    <text evidence="3">The sequence shown here is derived from an EMBL/GenBank/DDBJ whole genome shotgun (WGS) entry which is preliminary data.</text>
</comment>
<proteinExistence type="predicted"/>
<evidence type="ECO:0000256" key="1">
    <source>
        <dbReference type="SAM" id="MobiDB-lite"/>
    </source>
</evidence>
<feature type="compositionally biased region" description="Polar residues" evidence="1">
    <location>
        <begin position="1"/>
        <end position="10"/>
    </location>
</feature>
<dbReference type="Proteomes" id="UP001578633">
    <property type="component" value="Chromosome 6"/>
</dbReference>
<dbReference type="RefSeq" id="XP_069305816.1">
    <property type="nucleotide sequence ID" value="XM_069453245.1"/>
</dbReference>
<evidence type="ECO:0000313" key="4">
    <source>
        <dbReference type="Proteomes" id="UP001578633"/>
    </source>
</evidence>
<gene>
    <name evidence="3" type="ORF">ACET3X_007048</name>
</gene>
<dbReference type="GeneID" id="96087370"/>
<protein>
    <recommendedName>
        <fullName evidence="2">Aminoglycoside phosphotransferase domain-containing protein</fullName>
    </recommendedName>
</protein>
<keyword evidence="4" id="KW-1185">Reference proteome</keyword>
<dbReference type="InterPro" id="IPR011009">
    <property type="entry name" value="Kinase-like_dom_sf"/>
</dbReference>
<reference evidence="3 4" key="1">
    <citation type="submission" date="2024-09" db="EMBL/GenBank/DDBJ databases">
        <title>T2T genomes of carrot and Alternaria dauci and their utility for understanding host-pathogen interaction during carrot leaf blight disease.</title>
        <authorList>
            <person name="Liu W."/>
            <person name="Xu S."/>
            <person name="Ou C."/>
            <person name="Liu X."/>
            <person name="Zhuang F."/>
            <person name="Deng X.W."/>
        </authorList>
    </citation>
    <scope>NUCLEOTIDE SEQUENCE [LARGE SCALE GENOMIC DNA]</scope>
    <source>
        <strain evidence="3 4">A2016</strain>
    </source>
</reference>
<sequence>MTRRNLSSGSHAEDEQPESDVPFVVGKNRETGDASKSVSIKSAVKEQWRGEGEEENDLEPHEAMRPKVIQLMLHLFPDYCTDDVRIDQIHDGRHNRIVSITLCKIPPRGPWYSNRAIREIFQPCFTGRKERTSPAKQFVLRIPQNPTQNMHQQVTTLAYLGHKLGHPVPKVTVFDAGAENALSHAYMLQQWLPGQPLSDLWPTMNQAQRLSAVRAISNMILEIGKIKNKCPGLISIRNTTYDLKRDIVNTEPIPIPRTRPTAHSTNVNTSLAEPQSTKDFLLDLCTRQRAYAAAAKQPACNDLWDRIIKMIETLHSLHVIPDSLPFYLYHSNFHPRKLLASITSESTVRITGIMDCDQALFAPAFLSTRAPSFVWNSRAINGNEDGGTLVDPDEAELLEAKRTFESVVGESFLKEAFCPELVLARRLWQILTEGFTNGEDMFLAEDVVREFEVLHPMA</sequence>
<accession>A0ABR3UFG5</accession>
<dbReference type="PANTHER" id="PTHR21310:SF56">
    <property type="entry name" value="AMINOGLYCOSIDE PHOSPHOTRANSFERASE DOMAIN-CONTAINING PROTEIN"/>
    <property type="match status" value="1"/>
</dbReference>
<feature type="domain" description="Aminoglycoside phosphotransferase" evidence="2">
    <location>
        <begin position="131"/>
        <end position="364"/>
    </location>
</feature>